<dbReference type="InterPro" id="IPR005819">
    <property type="entry name" value="H1/H5"/>
</dbReference>
<dbReference type="PANTHER" id="PTHR11467">
    <property type="entry name" value="HISTONE H1"/>
    <property type="match status" value="1"/>
</dbReference>
<dbReference type="Pfam" id="PF00538">
    <property type="entry name" value="Linker_histone"/>
    <property type="match status" value="1"/>
</dbReference>
<dbReference type="GO" id="GO:0031492">
    <property type="term" value="F:nucleosomal DNA binding"/>
    <property type="evidence" value="ECO:0007669"/>
    <property type="project" value="TreeGrafter"/>
</dbReference>
<evidence type="ECO:0000256" key="1">
    <source>
        <dbReference type="ARBA" id="ARBA00004123"/>
    </source>
</evidence>
<dbReference type="GO" id="GO:0000786">
    <property type="term" value="C:nucleosome"/>
    <property type="evidence" value="ECO:0007669"/>
    <property type="project" value="InterPro"/>
</dbReference>
<feature type="compositionally biased region" description="Basic and acidic residues" evidence="7">
    <location>
        <begin position="147"/>
        <end position="162"/>
    </location>
</feature>
<feature type="compositionally biased region" description="Basic and acidic residues" evidence="7">
    <location>
        <begin position="121"/>
        <end position="134"/>
    </location>
</feature>
<keyword evidence="5 6" id="KW-0539">Nucleus</keyword>
<comment type="subcellular location">
    <subcellularLocation>
        <location evidence="2">Chromosome</location>
    </subcellularLocation>
    <subcellularLocation>
        <location evidence="1 6">Nucleus</location>
    </subcellularLocation>
</comment>
<keyword evidence="4 6" id="KW-0238">DNA-binding</keyword>
<evidence type="ECO:0000259" key="8">
    <source>
        <dbReference type="PROSITE" id="PS51504"/>
    </source>
</evidence>
<dbReference type="GO" id="GO:0005634">
    <property type="term" value="C:nucleus"/>
    <property type="evidence" value="ECO:0007669"/>
    <property type="project" value="UniProtKB-SubCell"/>
</dbReference>
<evidence type="ECO:0000256" key="2">
    <source>
        <dbReference type="ARBA" id="ARBA00004286"/>
    </source>
</evidence>
<dbReference type="InterPro" id="IPR005818">
    <property type="entry name" value="Histone_H1/H5_H15"/>
</dbReference>
<dbReference type="AlphaFoldDB" id="A0AAV5HJF4"/>
<keyword evidence="10" id="KW-1185">Reference proteome</keyword>
<dbReference type="InterPro" id="IPR036390">
    <property type="entry name" value="WH_DNA-bd_sf"/>
</dbReference>
<dbReference type="EMBL" id="BPVZ01000001">
    <property type="protein sequence ID" value="GKU86925.1"/>
    <property type="molecule type" value="Genomic_DNA"/>
</dbReference>
<dbReference type="PANTHER" id="PTHR11467:SF130">
    <property type="entry name" value="HISTONE H1-LIKE ISOFORM X1"/>
    <property type="match status" value="1"/>
</dbReference>
<feature type="region of interest" description="Disordered" evidence="7">
    <location>
        <begin position="1"/>
        <end position="24"/>
    </location>
</feature>
<gene>
    <name evidence="9" type="ORF">SLEP1_g1389</name>
</gene>
<dbReference type="Gene3D" id="1.10.10.10">
    <property type="entry name" value="Winged helix-like DNA-binding domain superfamily/Winged helix DNA-binding domain"/>
    <property type="match status" value="1"/>
</dbReference>
<keyword evidence="3 6" id="KW-0158">Chromosome</keyword>
<dbReference type="GO" id="GO:0045910">
    <property type="term" value="P:negative regulation of DNA recombination"/>
    <property type="evidence" value="ECO:0007669"/>
    <property type="project" value="TreeGrafter"/>
</dbReference>
<dbReference type="GO" id="GO:0030261">
    <property type="term" value="P:chromosome condensation"/>
    <property type="evidence" value="ECO:0007669"/>
    <property type="project" value="TreeGrafter"/>
</dbReference>
<evidence type="ECO:0000313" key="9">
    <source>
        <dbReference type="EMBL" id="GKU86925.1"/>
    </source>
</evidence>
<evidence type="ECO:0000256" key="4">
    <source>
        <dbReference type="ARBA" id="ARBA00023125"/>
    </source>
</evidence>
<reference evidence="9 10" key="1">
    <citation type="journal article" date="2021" name="Commun. Biol.">
        <title>The genome of Shorea leprosula (Dipterocarpaceae) highlights the ecological relevance of drought in aseasonal tropical rainforests.</title>
        <authorList>
            <person name="Ng K.K.S."/>
            <person name="Kobayashi M.J."/>
            <person name="Fawcett J.A."/>
            <person name="Hatakeyama M."/>
            <person name="Paape T."/>
            <person name="Ng C.H."/>
            <person name="Ang C.C."/>
            <person name="Tnah L.H."/>
            <person name="Lee C.T."/>
            <person name="Nishiyama T."/>
            <person name="Sese J."/>
            <person name="O'Brien M.J."/>
            <person name="Copetti D."/>
            <person name="Mohd Noor M.I."/>
            <person name="Ong R.C."/>
            <person name="Putra M."/>
            <person name="Sireger I.Z."/>
            <person name="Indrioko S."/>
            <person name="Kosugi Y."/>
            <person name="Izuno A."/>
            <person name="Isagi Y."/>
            <person name="Lee S.L."/>
            <person name="Shimizu K.K."/>
        </authorList>
    </citation>
    <scope>NUCLEOTIDE SEQUENCE [LARGE SCALE GENOMIC DNA]</scope>
    <source>
        <strain evidence="9">214</strain>
    </source>
</reference>
<dbReference type="InterPro" id="IPR036388">
    <property type="entry name" value="WH-like_DNA-bd_sf"/>
</dbReference>
<dbReference type="SUPFAM" id="SSF46785">
    <property type="entry name" value="Winged helix' DNA-binding domain"/>
    <property type="match status" value="1"/>
</dbReference>
<dbReference type="GO" id="GO:0006334">
    <property type="term" value="P:nucleosome assembly"/>
    <property type="evidence" value="ECO:0007669"/>
    <property type="project" value="InterPro"/>
</dbReference>
<evidence type="ECO:0000256" key="6">
    <source>
        <dbReference type="RuleBase" id="RU003894"/>
    </source>
</evidence>
<evidence type="ECO:0000313" key="10">
    <source>
        <dbReference type="Proteomes" id="UP001054252"/>
    </source>
</evidence>
<dbReference type="SMART" id="SM00526">
    <property type="entry name" value="H15"/>
    <property type="match status" value="1"/>
</dbReference>
<dbReference type="Proteomes" id="UP001054252">
    <property type="component" value="Unassembled WGS sequence"/>
</dbReference>
<protein>
    <recommendedName>
        <fullName evidence="8">H15 domain-containing protein</fullName>
    </recommendedName>
</protein>
<feature type="region of interest" description="Disordered" evidence="7">
    <location>
        <begin position="108"/>
        <end position="195"/>
    </location>
</feature>
<accession>A0AAV5HJF4</accession>
<dbReference type="PROSITE" id="PS51504">
    <property type="entry name" value="H15"/>
    <property type="match status" value="1"/>
</dbReference>
<evidence type="ECO:0000256" key="5">
    <source>
        <dbReference type="ARBA" id="ARBA00023242"/>
    </source>
</evidence>
<comment type="similarity">
    <text evidence="6">Belongs to the histone H1/H5 family.</text>
</comment>
<organism evidence="9 10">
    <name type="scientific">Rubroshorea leprosula</name>
    <dbReference type="NCBI Taxonomy" id="152421"/>
    <lineage>
        <taxon>Eukaryota</taxon>
        <taxon>Viridiplantae</taxon>
        <taxon>Streptophyta</taxon>
        <taxon>Embryophyta</taxon>
        <taxon>Tracheophyta</taxon>
        <taxon>Spermatophyta</taxon>
        <taxon>Magnoliopsida</taxon>
        <taxon>eudicotyledons</taxon>
        <taxon>Gunneridae</taxon>
        <taxon>Pentapetalae</taxon>
        <taxon>rosids</taxon>
        <taxon>malvids</taxon>
        <taxon>Malvales</taxon>
        <taxon>Dipterocarpaceae</taxon>
        <taxon>Rubroshorea</taxon>
    </lineage>
</organism>
<name>A0AAV5HJF4_9ROSI</name>
<sequence length="195" mass="21827">MAKGTVAPTKKKTKAAADTTDSPSVLHPPYFEMISEAISTLKERSGSSQQAVAKFISDKYGDALPPNFKKMLSVQLKKFVKSERLVKIKNSYKISSTEKLKLEIKEARERKNVAADSSAVPKEKAGNKNSEKSVKTKRLSQVNTPEALKKVRKDDKKQDSGKKVKRLSLVKTPEGWRRKNLQSGRRKEAKKKAKN</sequence>
<feature type="domain" description="H15" evidence="8">
    <location>
        <begin position="26"/>
        <end position="96"/>
    </location>
</feature>
<dbReference type="CDD" id="cd00073">
    <property type="entry name" value="H15"/>
    <property type="match status" value="1"/>
</dbReference>
<comment type="caution">
    <text evidence="9">The sequence shown here is derived from an EMBL/GenBank/DDBJ whole genome shotgun (WGS) entry which is preliminary data.</text>
</comment>
<dbReference type="PRINTS" id="PR00624">
    <property type="entry name" value="HISTONEH5"/>
</dbReference>
<proteinExistence type="inferred from homology"/>
<dbReference type="GO" id="GO:0030527">
    <property type="term" value="F:structural constituent of chromatin"/>
    <property type="evidence" value="ECO:0007669"/>
    <property type="project" value="InterPro"/>
</dbReference>
<evidence type="ECO:0000256" key="7">
    <source>
        <dbReference type="SAM" id="MobiDB-lite"/>
    </source>
</evidence>
<evidence type="ECO:0000256" key="3">
    <source>
        <dbReference type="ARBA" id="ARBA00022454"/>
    </source>
</evidence>
<dbReference type="GO" id="GO:0003690">
    <property type="term" value="F:double-stranded DNA binding"/>
    <property type="evidence" value="ECO:0007669"/>
    <property type="project" value="TreeGrafter"/>
</dbReference>